<dbReference type="InterPro" id="IPR044946">
    <property type="entry name" value="Restrct_endonuc_typeI_TRD_sf"/>
</dbReference>
<keyword evidence="6" id="KW-0255">Endonuclease</keyword>
<dbReference type="GO" id="GO:0004519">
    <property type="term" value="F:endonuclease activity"/>
    <property type="evidence" value="ECO:0007669"/>
    <property type="project" value="UniProtKB-KW"/>
</dbReference>
<keyword evidence="6" id="KW-0540">Nuclease</keyword>
<dbReference type="InterPro" id="IPR000055">
    <property type="entry name" value="Restrct_endonuc_typeI_TRD"/>
</dbReference>
<dbReference type="CDD" id="cd16961">
    <property type="entry name" value="RMtype1_S_TRD-CR_like"/>
    <property type="match status" value="1"/>
</dbReference>
<gene>
    <name evidence="6" type="ORF">EAH82_10660</name>
</gene>
<reference evidence="6 7" key="1">
    <citation type="journal article" date="2019" name="Environ. Microbiol.">
        <title>Species interactions and distinct microbial communities in high Arctic permafrost affected cryosols are associated with the CH4 and CO2 gas fluxes.</title>
        <authorList>
            <person name="Altshuler I."/>
            <person name="Hamel J."/>
            <person name="Turney S."/>
            <person name="Magnuson E."/>
            <person name="Levesque R."/>
            <person name="Greer C."/>
            <person name="Whyte L.G."/>
        </authorList>
    </citation>
    <scope>NUCLEOTIDE SEQUENCE [LARGE SCALE GENOMIC DNA]</scope>
    <source>
        <strain evidence="6 7">S06.C</strain>
    </source>
</reference>
<feature type="region of interest" description="Disordered" evidence="4">
    <location>
        <begin position="395"/>
        <end position="415"/>
    </location>
</feature>
<accession>A0A502DVA4</accession>
<evidence type="ECO:0000313" key="6">
    <source>
        <dbReference type="EMBL" id="TPG29438.1"/>
    </source>
</evidence>
<dbReference type="Pfam" id="PF01420">
    <property type="entry name" value="Methylase_S"/>
    <property type="match status" value="1"/>
</dbReference>
<dbReference type="GO" id="GO:0009307">
    <property type="term" value="P:DNA restriction-modification system"/>
    <property type="evidence" value="ECO:0007669"/>
    <property type="project" value="UniProtKB-KW"/>
</dbReference>
<comment type="similarity">
    <text evidence="1">Belongs to the type-I restriction system S methylase family.</text>
</comment>
<evidence type="ECO:0000256" key="2">
    <source>
        <dbReference type="ARBA" id="ARBA00022747"/>
    </source>
</evidence>
<keyword evidence="2" id="KW-0680">Restriction system</keyword>
<dbReference type="Gene3D" id="3.90.220.20">
    <property type="entry name" value="DNA methylase specificity domains"/>
    <property type="match status" value="2"/>
</dbReference>
<keyword evidence="6" id="KW-0378">Hydrolase</keyword>
<dbReference type="PANTHER" id="PTHR30408:SF12">
    <property type="entry name" value="TYPE I RESTRICTION ENZYME MJAVIII SPECIFICITY SUBUNIT"/>
    <property type="match status" value="1"/>
</dbReference>
<dbReference type="InterPro" id="IPR052021">
    <property type="entry name" value="Type-I_RS_S_subunit"/>
</dbReference>
<dbReference type="GO" id="GO:0003677">
    <property type="term" value="F:DNA binding"/>
    <property type="evidence" value="ECO:0007669"/>
    <property type="project" value="UniProtKB-KW"/>
</dbReference>
<evidence type="ECO:0000259" key="5">
    <source>
        <dbReference type="Pfam" id="PF01420"/>
    </source>
</evidence>
<dbReference type="EMBL" id="RCZI01000002">
    <property type="protein sequence ID" value="TPG29438.1"/>
    <property type="molecule type" value="Genomic_DNA"/>
</dbReference>
<feature type="domain" description="Type I restriction modification DNA specificity" evidence="5">
    <location>
        <begin position="207"/>
        <end position="368"/>
    </location>
</feature>
<name>A0A502DVA4_9BURK</name>
<evidence type="ECO:0000256" key="1">
    <source>
        <dbReference type="ARBA" id="ARBA00010923"/>
    </source>
</evidence>
<dbReference type="PANTHER" id="PTHR30408">
    <property type="entry name" value="TYPE-1 RESTRICTION ENZYME ECOKI SPECIFICITY PROTEIN"/>
    <property type="match status" value="1"/>
</dbReference>
<evidence type="ECO:0000256" key="3">
    <source>
        <dbReference type="ARBA" id="ARBA00023125"/>
    </source>
</evidence>
<dbReference type="Gene3D" id="1.10.287.1120">
    <property type="entry name" value="Bipartite methylase S protein"/>
    <property type="match status" value="1"/>
</dbReference>
<dbReference type="SUPFAM" id="SSF116734">
    <property type="entry name" value="DNA methylase specificity domain"/>
    <property type="match status" value="2"/>
</dbReference>
<dbReference type="Proteomes" id="UP000319212">
    <property type="component" value="Unassembled WGS sequence"/>
</dbReference>
<keyword evidence="3" id="KW-0238">DNA-binding</keyword>
<organism evidence="6 7">
    <name type="scientific">Variovorax guangxiensis</name>
    <dbReference type="NCBI Taxonomy" id="1775474"/>
    <lineage>
        <taxon>Bacteria</taxon>
        <taxon>Pseudomonadati</taxon>
        <taxon>Pseudomonadota</taxon>
        <taxon>Betaproteobacteria</taxon>
        <taxon>Burkholderiales</taxon>
        <taxon>Comamonadaceae</taxon>
        <taxon>Variovorax</taxon>
    </lineage>
</organism>
<evidence type="ECO:0000313" key="7">
    <source>
        <dbReference type="Proteomes" id="UP000319212"/>
    </source>
</evidence>
<dbReference type="AlphaFoldDB" id="A0A502DVA4"/>
<comment type="caution">
    <text evidence="6">The sequence shown here is derived from an EMBL/GenBank/DDBJ whole genome shotgun (WGS) entry which is preliminary data.</text>
</comment>
<proteinExistence type="inferred from homology"/>
<dbReference type="OrthoDB" id="5298944at2"/>
<protein>
    <submittedName>
        <fullName evidence="6">Restriction endonuclease subunit S</fullName>
    </submittedName>
</protein>
<sequence length="415" mass="45375">MAMSEWFDTTLGQVAEIRVSNVDKKQLPGERSVRLCNYMDVYAATAVETSEGLMRATASDAEVLKFGLKAGDVVITKDSESPDDIAVPAYVPSDLGDDVVCGYHLAILRPVEAVDGLFLSYLLRLPQVNQHFAQRATGSTRYGLTLDAVQSAPLRIPRDLKAQRRLGELLAAIDRRIAGSRALAHKYKKLRAGLFGKLRDVDCAYEAIGDGFDLQAGTTPLRSQARFYDSEGTPWVKTLDLNDSLLYDSQERVSAAALEACSLRVHPPGTVLVAMYGGWEQIGRTSLLEISACTNQAITALLAKRPGEWDSYFVLKALQALRHKWADFAVSTRKDPNITKSDIAAFRLPRLALAGQLEWAARIRAVDSALVDEHEVAAKLELQKQGLMQELLWGPGRQRMGSSSTAGRRCAPGGA</sequence>
<evidence type="ECO:0000256" key="4">
    <source>
        <dbReference type="SAM" id="MobiDB-lite"/>
    </source>
</evidence>